<dbReference type="InterPro" id="IPR021744">
    <property type="entry name" value="CbiG_N"/>
</dbReference>
<dbReference type="GO" id="GO:0009236">
    <property type="term" value="P:cobalamin biosynthetic process"/>
    <property type="evidence" value="ECO:0007669"/>
    <property type="project" value="InterPro"/>
</dbReference>
<dbReference type="SUPFAM" id="SSF159672">
    <property type="entry name" value="CbiG N-terminal domain-like"/>
    <property type="match status" value="1"/>
</dbReference>
<sequence length="326" mass="35971">MIGVISVTSKGDKIAEDLKSHMNIMLFSKKQITDFNLMNITENLMKTCSGIIFISSTGIAVRAIAPYLKGKEKDPGIVVVDCNCNYAISLVSGHIGGANELAIETAKILNIKPIITTATDGLNVIAPDVIATKNNLVIEDLKKAKYIAARLVDNNKIFFKDDMNKIQIPSGYESTDIIKNNAVWITNKARTKGFINDETVLRLIRKDIVIGIGCRKNIESEKLIAFVYKALEENNIDKRAILKIGSVEIKKDERAINDLSCILKCPFQTFAIEDIKKIEDKYEGSEFVLKTLGIKSVCEPSVELMGGKIIVSKIKYEGITLAIGQI</sequence>
<dbReference type="GO" id="GO:0016829">
    <property type="term" value="F:lyase activity"/>
    <property type="evidence" value="ECO:0007669"/>
    <property type="project" value="UniProtKB-KW"/>
</dbReference>
<evidence type="ECO:0000259" key="2">
    <source>
        <dbReference type="Pfam" id="PF11760"/>
    </source>
</evidence>
<evidence type="ECO:0000259" key="1">
    <source>
        <dbReference type="Pfam" id="PF01890"/>
    </source>
</evidence>
<dbReference type="InterPro" id="IPR038029">
    <property type="entry name" value="GbiG_N_sf"/>
</dbReference>
<dbReference type="OrthoDB" id="9781023at2"/>
<proteinExistence type="predicted"/>
<dbReference type="RefSeq" id="WP_090040492.1">
    <property type="nucleotide sequence ID" value="NZ_FOKI01000010.1"/>
</dbReference>
<evidence type="ECO:0000313" key="3">
    <source>
        <dbReference type="EMBL" id="SFB06045.1"/>
    </source>
</evidence>
<dbReference type="PANTHER" id="PTHR37477:SF1">
    <property type="entry name" value="COBALT-PRECORRIN-5A HYDROLASE"/>
    <property type="match status" value="1"/>
</dbReference>
<reference evidence="3 4" key="1">
    <citation type="submission" date="2016-10" db="EMBL/GenBank/DDBJ databases">
        <authorList>
            <person name="de Groot N.N."/>
        </authorList>
    </citation>
    <scope>NUCLEOTIDE SEQUENCE [LARGE SCALE GENOMIC DNA]</scope>
    <source>
        <strain evidence="3 4">DSM 12271</strain>
    </source>
</reference>
<feature type="domain" description="Cobalamin synthesis G N-terminal" evidence="2">
    <location>
        <begin position="40"/>
        <end position="120"/>
    </location>
</feature>
<dbReference type="Gene3D" id="3.40.50.11220">
    <property type="match status" value="1"/>
</dbReference>
<gene>
    <name evidence="3" type="ORF">SAMN04488528_101080</name>
</gene>
<accession>A0A1I0XYC7</accession>
<feature type="domain" description="CobE/GbiG C-terminal" evidence="1">
    <location>
        <begin position="208"/>
        <end position="323"/>
    </location>
</feature>
<protein>
    <submittedName>
        <fullName evidence="3">Cobalt-precorrin 5A acetaldehyde-lyase</fullName>
    </submittedName>
</protein>
<dbReference type="InterPro" id="IPR052553">
    <property type="entry name" value="CbiG_hydrolase"/>
</dbReference>
<evidence type="ECO:0000313" key="4">
    <source>
        <dbReference type="Proteomes" id="UP000198619"/>
    </source>
</evidence>
<dbReference type="STRING" id="84698.SAMN04488528_101080"/>
<dbReference type="Pfam" id="PF11760">
    <property type="entry name" value="CbiG_N"/>
    <property type="match status" value="1"/>
</dbReference>
<dbReference type="Pfam" id="PF01890">
    <property type="entry name" value="CbiG_C"/>
    <property type="match status" value="1"/>
</dbReference>
<dbReference type="AlphaFoldDB" id="A0A1I0XYC7"/>
<dbReference type="PANTHER" id="PTHR37477">
    <property type="entry name" value="COBALT-PRECORRIN-5A HYDROLASE"/>
    <property type="match status" value="1"/>
</dbReference>
<dbReference type="InterPro" id="IPR002750">
    <property type="entry name" value="CobE/GbiG_C"/>
</dbReference>
<keyword evidence="4" id="KW-1185">Reference proteome</keyword>
<dbReference type="Proteomes" id="UP000198619">
    <property type="component" value="Unassembled WGS sequence"/>
</dbReference>
<keyword evidence="3" id="KW-0456">Lyase</keyword>
<dbReference type="EMBL" id="FOKI01000010">
    <property type="protein sequence ID" value="SFB06045.1"/>
    <property type="molecule type" value="Genomic_DNA"/>
</dbReference>
<dbReference type="Gene3D" id="3.30.420.180">
    <property type="entry name" value="CobE/GbiG C-terminal domain"/>
    <property type="match status" value="1"/>
</dbReference>
<dbReference type="SUPFAM" id="SSF159664">
    <property type="entry name" value="CobE/GbiG C-terminal domain-like"/>
    <property type="match status" value="1"/>
</dbReference>
<dbReference type="InterPro" id="IPR036518">
    <property type="entry name" value="CobE/GbiG_C_sf"/>
</dbReference>
<name>A0A1I0XYC7_9CLOT</name>
<dbReference type="NCBIfam" id="NF004466">
    <property type="entry name" value="PRK05788.1-4"/>
    <property type="match status" value="1"/>
</dbReference>
<organism evidence="3 4">
    <name type="scientific">Clostridium frigidicarnis</name>
    <dbReference type="NCBI Taxonomy" id="84698"/>
    <lineage>
        <taxon>Bacteria</taxon>
        <taxon>Bacillati</taxon>
        <taxon>Bacillota</taxon>
        <taxon>Clostridia</taxon>
        <taxon>Eubacteriales</taxon>
        <taxon>Clostridiaceae</taxon>
        <taxon>Clostridium</taxon>
    </lineage>
</organism>